<protein>
    <submittedName>
        <fullName evidence="1">Uncharacterized protein</fullName>
    </submittedName>
</protein>
<reference evidence="1" key="1">
    <citation type="submission" date="2022-09" db="EMBL/GenBank/DDBJ databases">
        <title>Taxonomy of Curtobacterium flaccumfaciens.</title>
        <authorList>
            <person name="Osdaghi E."/>
            <person name="Taghavi S.M."/>
            <person name="Hamidizade M."/>
            <person name="Abachi H."/>
            <person name="Fazliarab A."/>
            <person name="Baeyen S."/>
            <person name="Portier P."/>
            <person name="Van Vaerenbergh J."/>
            <person name="Jacques M.-A."/>
        </authorList>
    </citation>
    <scope>NUCLEOTIDE SEQUENCE</scope>
    <source>
        <strain evidence="1">AGQB46</strain>
        <plasmid evidence="1">unnamed</plasmid>
    </source>
</reference>
<dbReference type="KEGG" id="cpoi:OE229_17725"/>
<evidence type="ECO:0000313" key="1">
    <source>
        <dbReference type="EMBL" id="UYC82770.1"/>
    </source>
</evidence>
<gene>
    <name evidence="1" type="ORF">OE229_17725</name>
</gene>
<accession>A0A9Q9PBF5</accession>
<organism evidence="1 2">
    <name type="scientific">Curtobacterium poinsettiae</name>
    <dbReference type="NCBI Taxonomy" id="159612"/>
    <lineage>
        <taxon>Bacteria</taxon>
        <taxon>Bacillati</taxon>
        <taxon>Actinomycetota</taxon>
        <taxon>Actinomycetes</taxon>
        <taxon>Micrococcales</taxon>
        <taxon>Microbacteriaceae</taxon>
        <taxon>Curtobacterium</taxon>
    </lineage>
</organism>
<geneLocation type="plasmid" evidence="1 2">
    <name>unnamed</name>
</geneLocation>
<dbReference type="EMBL" id="CP106880">
    <property type="protein sequence ID" value="UYC82770.1"/>
    <property type="molecule type" value="Genomic_DNA"/>
</dbReference>
<evidence type="ECO:0000313" key="2">
    <source>
        <dbReference type="Proteomes" id="UP001062223"/>
    </source>
</evidence>
<dbReference type="Proteomes" id="UP001062223">
    <property type="component" value="Plasmid unnamed"/>
</dbReference>
<sequence length="66" mass="6591">MSRIDDADAPRVVAAVVATNEDVTAGADHPVSGPALRGVENRTGIAGCERLDDAGKVDHPIGAVGG</sequence>
<dbReference type="AlphaFoldDB" id="A0A9Q9PBF5"/>
<keyword evidence="1" id="KW-0614">Plasmid</keyword>
<proteinExistence type="predicted"/>
<name>A0A9Q9PBF5_9MICO</name>